<evidence type="ECO:0000313" key="1">
    <source>
        <dbReference type="EMBL" id="CAH3136096.1"/>
    </source>
</evidence>
<reference evidence="1 2" key="1">
    <citation type="submission" date="2022-05" db="EMBL/GenBank/DDBJ databases">
        <authorList>
            <consortium name="Genoscope - CEA"/>
            <person name="William W."/>
        </authorList>
    </citation>
    <scope>NUCLEOTIDE SEQUENCE [LARGE SCALE GENOMIC DNA]</scope>
</reference>
<gene>
    <name evidence="1" type="ORF">PLOB_00038275</name>
</gene>
<name>A0ABN8PA11_9CNID</name>
<comment type="caution">
    <text evidence="1">The sequence shown here is derived from an EMBL/GenBank/DDBJ whole genome shotgun (WGS) entry which is preliminary data.</text>
</comment>
<evidence type="ECO:0000313" key="2">
    <source>
        <dbReference type="Proteomes" id="UP001159405"/>
    </source>
</evidence>
<dbReference type="Proteomes" id="UP001159405">
    <property type="component" value="Unassembled WGS sequence"/>
</dbReference>
<organism evidence="1 2">
    <name type="scientific">Porites lobata</name>
    <dbReference type="NCBI Taxonomy" id="104759"/>
    <lineage>
        <taxon>Eukaryota</taxon>
        <taxon>Metazoa</taxon>
        <taxon>Cnidaria</taxon>
        <taxon>Anthozoa</taxon>
        <taxon>Hexacorallia</taxon>
        <taxon>Scleractinia</taxon>
        <taxon>Fungiina</taxon>
        <taxon>Poritidae</taxon>
        <taxon>Porites</taxon>
    </lineage>
</organism>
<proteinExistence type="predicted"/>
<protein>
    <submittedName>
        <fullName evidence="1">Uncharacterized protein</fullName>
    </submittedName>
</protein>
<accession>A0ABN8PA11</accession>
<keyword evidence="2" id="KW-1185">Reference proteome</keyword>
<sequence>MKPLSSLSDEQRLSLLRKVIETQAEAKVVREALFVTKTEDDVLNETLEKHGYWKAIRIVAWIARFLSNCKAKSAKKKKMPMRKRHYFMMESAMTRLCDTSGKMHHGILFDRCLSGPDGETKGRVMFSKYGNVNVSASYFKGRAFLTIGHIGCHSENVDAKVSTIIDLAVQINFNRLMTMFNIIMACSVGSMNKVQERILFGGAAQIQAGFIAKRKVALNSRDFLMTEIVDCFVVGHWAVSQK</sequence>
<dbReference type="EMBL" id="CALNXK010000057">
    <property type="protein sequence ID" value="CAH3136096.1"/>
    <property type="molecule type" value="Genomic_DNA"/>
</dbReference>